<gene>
    <name evidence="1" type="ORF">P7K49_024439</name>
</gene>
<evidence type="ECO:0000313" key="2">
    <source>
        <dbReference type="Proteomes" id="UP001266305"/>
    </source>
</evidence>
<comment type="caution">
    <text evidence="1">The sequence shown here is derived from an EMBL/GenBank/DDBJ whole genome shotgun (WGS) entry which is preliminary data.</text>
</comment>
<dbReference type="EMBL" id="JASSZA010000011">
    <property type="protein sequence ID" value="KAK2098988.1"/>
    <property type="molecule type" value="Genomic_DNA"/>
</dbReference>
<organism evidence="1 2">
    <name type="scientific">Saguinus oedipus</name>
    <name type="common">Cotton-top tamarin</name>
    <name type="synonym">Oedipomidas oedipus</name>
    <dbReference type="NCBI Taxonomy" id="9490"/>
    <lineage>
        <taxon>Eukaryota</taxon>
        <taxon>Metazoa</taxon>
        <taxon>Chordata</taxon>
        <taxon>Craniata</taxon>
        <taxon>Vertebrata</taxon>
        <taxon>Euteleostomi</taxon>
        <taxon>Mammalia</taxon>
        <taxon>Eutheria</taxon>
        <taxon>Euarchontoglires</taxon>
        <taxon>Primates</taxon>
        <taxon>Haplorrhini</taxon>
        <taxon>Platyrrhini</taxon>
        <taxon>Cebidae</taxon>
        <taxon>Callitrichinae</taxon>
        <taxon>Saguinus</taxon>
    </lineage>
</organism>
<dbReference type="Proteomes" id="UP001266305">
    <property type="component" value="Unassembled WGS sequence"/>
</dbReference>
<proteinExistence type="predicted"/>
<evidence type="ECO:0000313" key="1">
    <source>
        <dbReference type="EMBL" id="KAK2098988.1"/>
    </source>
</evidence>
<name>A0ABQ9UPJ3_SAGOE</name>
<accession>A0ABQ9UPJ3</accession>
<sequence>MRNTQNDSQLRWPQVSASCQAPWSVSESELSVDEDKPTPVLNGFELPFTLKAAQTQNGSIDTVIFKLVTEAKLVKIHGKQCAEEEIQDSPRRTPSSCRTYV</sequence>
<reference evidence="1 2" key="1">
    <citation type="submission" date="2023-05" db="EMBL/GenBank/DDBJ databases">
        <title>B98-5 Cell Line De Novo Hybrid Assembly: An Optical Mapping Approach.</title>
        <authorList>
            <person name="Kananen K."/>
            <person name="Auerbach J.A."/>
            <person name="Kautto E."/>
            <person name="Blachly J.S."/>
        </authorList>
    </citation>
    <scope>NUCLEOTIDE SEQUENCE [LARGE SCALE GENOMIC DNA]</scope>
    <source>
        <strain evidence="1">B95-8</strain>
        <tissue evidence="1">Cell line</tissue>
    </source>
</reference>
<keyword evidence="2" id="KW-1185">Reference proteome</keyword>
<protein>
    <submittedName>
        <fullName evidence="1">Uncharacterized protein</fullName>
    </submittedName>
</protein>